<dbReference type="InterPro" id="IPR019184">
    <property type="entry name" value="Uncharacterised_TM-17"/>
</dbReference>
<comment type="subcellular location">
    <subcellularLocation>
        <location evidence="1">Membrane</location>
        <topology evidence="1">Multi-pass membrane protein</topology>
    </subcellularLocation>
</comment>
<dbReference type="VEuPathDB" id="TrichDB:TVAG_041330"/>
<keyword evidence="8" id="KW-1185">Reference proteome</keyword>
<dbReference type="VEuPathDB" id="TrichDB:TVAGG3_0072000"/>
<feature type="transmembrane region" description="Helical" evidence="6">
    <location>
        <begin position="88"/>
        <end position="107"/>
    </location>
</feature>
<keyword evidence="2 6" id="KW-0812">Transmembrane</keyword>
<evidence type="ECO:0008006" key="9">
    <source>
        <dbReference type="Google" id="ProtNLM"/>
    </source>
</evidence>
<dbReference type="OrthoDB" id="262535at2759"/>
<evidence type="ECO:0000256" key="6">
    <source>
        <dbReference type="SAM" id="Phobius"/>
    </source>
</evidence>
<evidence type="ECO:0000256" key="2">
    <source>
        <dbReference type="ARBA" id="ARBA00022692"/>
    </source>
</evidence>
<feature type="region of interest" description="Disordered" evidence="5">
    <location>
        <begin position="1"/>
        <end position="40"/>
    </location>
</feature>
<dbReference type="GO" id="GO:0016020">
    <property type="term" value="C:membrane"/>
    <property type="evidence" value="ECO:0007669"/>
    <property type="project" value="UniProtKB-SubCell"/>
</dbReference>
<dbReference type="KEGG" id="tva:4745824"/>
<dbReference type="Pfam" id="PF09799">
    <property type="entry name" value="Transmemb_17"/>
    <property type="match status" value="1"/>
</dbReference>
<evidence type="ECO:0000313" key="8">
    <source>
        <dbReference type="Proteomes" id="UP000001542"/>
    </source>
</evidence>
<dbReference type="PANTHER" id="PTHR13531">
    <property type="entry name" value="GEO07735P1-RELATED-RELATED"/>
    <property type="match status" value="1"/>
</dbReference>
<keyword evidence="4 6" id="KW-0472">Membrane</keyword>
<evidence type="ECO:0000256" key="5">
    <source>
        <dbReference type="SAM" id="MobiDB-lite"/>
    </source>
</evidence>
<organism evidence="7 8">
    <name type="scientific">Trichomonas vaginalis (strain ATCC PRA-98 / G3)</name>
    <dbReference type="NCBI Taxonomy" id="412133"/>
    <lineage>
        <taxon>Eukaryota</taxon>
        <taxon>Metamonada</taxon>
        <taxon>Parabasalia</taxon>
        <taxon>Trichomonadida</taxon>
        <taxon>Trichomonadidae</taxon>
        <taxon>Trichomonas</taxon>
    </lineage>
</organism>
<evidence type="ECO:0000256" key="3">
    <source>
        <dbReference type="ARBA" id="ARBA00022989"/>
    </source>
</evidence>
<dbReference type="InParanoid" id="A2G3U7"/>
<keyword evidence="3 6" id="KW-1133">Transmembrane helix</keyword>
<feature type="transmembrane region" description="Helical" evidence="6">
    <location>
        <begin position="119"/>
        <end position="139"/>
    </location>
</feature>
<feature type="transmembrane region" description="Helical" evidence="6">
    <location>
        <begin position="151"/>
        <end position="175"/>
    </location>
</feature>
<reference evidence="7" key="2">
    <citation type="journal article" date="2007" name="Science">
        <title>Draft genome sequence of the sexually transmitted pathogen Trichomonas vaginalis.</title>
        <authorList>
            <person name="Carlton J.M."/>
            <person name="Hirt R.P."/>
            <person name="Silva J.C."/>
            <person name="Delcher A.L."/>
            <person name="Schatz M."/>
            <person name="Zhao Q."/>
            <person name="Wortman J.R."/>
            <person name="Bidwell S.L."/>
            <person name="Alsmark U.C.M."/>
            <person name="Besteiro S."/>
            <person name="Sicheritz-Ponten T."/>
            <person name="Noel C.J."/>
            <person name="Dacks J.B."/>
            <person name="Foster P.G."/>
            <person name="Simillion C."/>
            <person name="Van de Peer Y."/>
            <person name="Miranda-Saavedra D."/>
            <person name="Barton G.J."/>
            <person name="Westrop G.D."/>
            <person name="Mueller S."/>
            <person name="Dessi D."/>
            <person name="Fiori P.L."/>
            <person name="Ren Q."/>
            <person name="Paulsen I."/>
            <person name="Zhang H."/>
            <person name="Bastida-Corcuera F.D."/>
            <person name="Simoes-Barbosa A."/>
            <person name="Brown M.T."/>
            <person name="Hayes R.D."/>
            <person name="Mukherjee M."/>
            <person name="Okumura C.Y."/>
            <person name="Schneider R."/>
            <person name="Smith A.J."/>
            <person name="Vanacova S."/>
            <person name="Villalvazo M."/>
            <person name="Haas B.J."/>
            <person name="Pertea M."/>
            <person name="Feldblyum T.V."/>
            <person name="Utterback T.R."/>
            <person name="Shu C.L."/>
            <person name="Osoegawa K."/>
            <person name="de Jong P.J."/>
            <person name="Hrdy I."/>
            <person name="Horvathova L."/>
            <person name="Zubacova Z."/>
            <person name="Dolezal P."/>
            <person name="Malik S.B."/>
            <person name="Logsdon J.M. Jr."/>
            <person name="Henze K."/>
            <person name="Gupta A."/>
            <person name="Wang C.C."/>
            <person name="Dunne R.L."/>
            <person name="Upcroft J.A."/>
            <person name="Upcroft P."/>
            <person name="White O."/>
            <person name="Salzberg S.L."/>
            <person name="Tang P."/>
            <person name="Chiu C.-H."/>
            <person name="Lee Y.-S."/>
            <person name="Embley T.M."/>
            <person name="Coombs G.H."/>
            <person name="Mottram J.C."/>
            <person name="Tachezy J."/>
            <person name="Fraser-Liggett C.M."/>
            <person name="Johnson P.J."/>
        </authorList>
    </citation>
    <scope>NUCLEOTIDE SEQUENCE [LARGE SCALE GENOMIC DNA]</scope>
    <source>
        <strain evidence="7">G3</strain>
    </source>
</reference>
<feature type="transmembrane region" description="Helical" evidence="6">
    <location>
        <begin position="49"/>
        <end position="72"/>
    </location>
</feature>
<dbReference type="Proteomes" id="UP000001542">
    <property type="component" value="Unassembled WGS sequence"/>
</dbReference>
<name>A2G3U7_TRIV3</name>
<proteinExistence type="predicted"/>
<dbReference type="GO" id="GO:1905515">
    <property type="term" value="P:non-motile cilium assembly"/>
    <property type="evidence" value="ECO:0000318"/>
    <property type="project" value="GO_Central"/>
</dbReference>
<sequence length="177" mass="20831">MSTGGEAQQQPPPTPPPQPQPQPSPQPQQPDQQQTNSRLPPTHKIRSSVFYYFLLQLMWLWNLIDTVILIIIQSMKLYQFPAPRGPRNFAMIAPFLLCLFYCIRLWLATPGNRSEKWVLLLLSIIFLIGCVLMDVYFIVWQPYLWKWEFPFHIVSLIFEVIFFLFTCLMIIVFLAKK</sequence>
<dbReference type="EMBL" id="DS114346">
    <property type="protein sequence ID" value="EAX88169.1"/>
    <property type="molecule type" value="Genomic_DNA"/>
</dbReference>
<gene>
    <name evidence="7" type="ORF">TVAG_041330</name>
</gene>
<reference evidence="7" key="1">
    <citation type="submission" date="2006-10" db="EMBL/GenBank/DDBJ databases">
        <authorList>
            <person name="Amadeo P."/>
            <person name="Zhao Q."/>
            <person name="Wortman J."/>
            <person name="Fraser-Liggett C."/>
            <person name="Carlton J."/>
        </authorList>
    </citation>
    <scope>NUCLEOTIDE SEQUENCE</scope>
    <source>
        <strain evidence="7">G3</strain>
    </source>
</reference>
<protein>
    <recommendedName>
        <fullName evidence="9">Transmembrane protein</fullName>
    </recommendedName>
</protein>
<evidence type="ECO:0000256" key="4">
    <source>
        <dbReference type="ARBA" id="ARBA00023136"/>
    </source>
</evidence>
<evidence type="ECO:0000313" key="7">
    <source>
        <dbReference type="EMBL" id="EAX88169.1"/>
    </source>
</evidence>
<dbReference type="AlphaFoldDB" id="A2G3U7"/>
<evidence type="ECO:0000256" key="1">
    <source>
        <dbReference type="ARBA" id="ARBA00004141"/>
    </source>
</evidence>
<feature type="compositionally biased region" description="Pro residues" evidence="5">
    <location>
        <begin position="10"/>
        <end position="28"/>
    </location>
</feature>
<dbReference type="RefSeq" id="XP_001301099.1">
    <property type="nucleotide sequence ID" value="XM_001301098.1"/>
</dbReference>
<accession>A2G3U7</accession>
<dbReference type="GO" id="GO:0035869">
    <property type="term" value="C:ciliary transition zone"/>
    <property type="evidence" value="ECO:0000318"/>
    <property type="project" value="GO_Central"/>
</dbReference>
<dbReference type="PANTHER" id="PTHR13531:SF0">
    <property type="entry name" value="GEO07735P1-RELATED"/>
    <property type="match status" value="1"/>
</dbReference>